<evidence type="ECO:0000313" key="3">
    <source>
        <dbReference type="Proteomes" id="UP000572268"/>
    </source>
</evidence>
<evidence type="ECO:0000256" key="1">
    <source>
        <dbReference type="SAM" id="MobiDB-lite"/>
    </source>
</evidence>
<reference evidence="2 3" key="1">
    <citation type="submission" date="2020-04" db="EMBL/GenBank/DDBJ databases">
        <title>Perkinsus olseni comparative genomics.</title>
        <authorList>
            <person name="Bogema D.R."/>
        </authorList>
    </citation>
    <scope>NUCLEOTIDE SEQUENCE [LARGE SCALE GENOMIC DNA]</scope>
    <source>
        <strain evidence="2">ATCC PRA-31</strain>
    </source>
</reference>
<feature type="compositionally biased region" description="Low complexity" evidence="1">
    <location>
        <begin position="1"/>
        <end position="14"/>
    </location>
</feature>
<evidence type="ECO:0000313" key="2">
    <source>
        <dbReference type="EMBL" id="KAF4672626.1"/>
    </source>
</evidence>
<name>A0A7J6MMD5_PEROL</name>
<accession>A0A7J6MMD5</accession>
<dbReference type="AlphaFoldDB" id="A0A7J6MMD5"/>
<dbReference type="Proteomes" id="UP000572268">
    <property type="component" value="Unassembled WGS sequence"/>
</dbReference>
<sequence length="265" mass="29641">MPTANASSSSNAASRPPPPPLPRTPLSSPLSSPVRRSLSFYDEEPVFICCDGTRLPRAPMLGPEKSPTDHLSDIMLSDDASFSTDESPPHTAHLSRRHLPPVAKKYYTPTSLQTTSSSPASADQSAVNHDVPPKDRKKKPQALDLAINTDIDDNEVDARFVNAIRSRRLNLSEPVFGTLEYYRMQLRAHATPIYWKDYDPLPEPVRYRPMPLNADLMYFYAPPPPLAVVARRSNPGHKTACHCVSFDWLVSAFQRFRSRMAWASE</sequence>
<feature type="compositionally biased region" description="Low complexity" evidence="1">
    <location>
        <begin position="108"/>
        <end position="122"/>
    </location>
</feature>
<feature type="region of interest" description="Disordered" evidence="1">
    <location>
        <begin position="1"/>
        <end position="34"/>
    </location>
</feature>
<feature type="compositionally biased region" description="Low complexity" evidence="1">
    <location>
        <begin position="24"/>
        <end position="34"/>
    </location>
</feature>
<dbReference type="EMBL" id="JABANN010000071">
    <property type="protein sequence ID" value="KAF4672626.1"/>
    <property type="molecule type" value="Genomic_DNA"/>
</dbReference>
<feature type="region of interest" description="Disordered" evidence="1">
    <location>
        <begin position="79"/>
        <end position="141"/>
    </location>
</feature>
<comment type="caution">
    <text evidence="2">The sequence shown here is derived from an EMBL/GenBank/DDBJ whole genome shotgun (WGS) entry which is preliminary data.</text>
</comment>
<organism evidence="2 3">
    <name type="scientific">Perkinsus olseni</name>
    <name type="common">Perkinsus atlanticus</name>
    <dbReference type="NCBI Taxonomy" id="32597"/>
    <lineage>
        <taxon>Eukaryota</taxon>
        <taxon>Sar</taxon>
        <taxon>Alveolata</taxon>
        <taxon>Perkinsozoa</taxon>
        <taxon>Perkinsea</taxon>
        <taxon>Perkinsida</taxon>
        <taxon>Perkinsidae</taxon>
        <taxon>Perkinsus</taxon>
    </lineage>
</organism>
<gene>
    <name evidence="2" type="ORF">FOL46_008681</name>
</gene>
<protein>
    <submittedName>
        <fullName evidence="2">Uncharacterized protein</fullName>
    </submittedName>
</protein>
<proteinExistence type="predicted"/>